<gene>
    <name evidence="3" type="ORF">MPLG2_2120</name>
</gene>
<evidence type="ECO:0000256" key="1">
    <source>
        <dbReference type="SAM" id="Phobius"/>
    </source>
</evidence>
<feature type="transmembrane region" description="Helical" evidence="1">
    <location>
        <begin position="12"/>
        <end position="32"/>
    </location>
</feature>
<organism evidence="3 4">
    <name type="scientific">Micropruina glycogenica</name>
    <dbReference type="NCBI Taxonomy" id="75385"/>
    <lineage>
        <taxon>Bacteria</taxon>
        <taxon>Bacillati</taxon>
        <taxon>Actinomycetota</taxon>
        <taxon>Actinomycetes</taxon>
        <taxon>Propionibacteriales</taxon>
        <taxon>Nocardioidaceae</taxon>
        <taxon>Micropruina</taxon>
    </lineage>
</organism>
<feature type="domain" description="DUF4126" evidence="2">
    <location>
        <begin position="6"/>
        <end position="171"/>
    </location>
</feature>
<accession>A0A2N9JGC4</accession>
<keyword evidence="1" id="KW-0472">Membrane</keyword>
<evidence type="ECO:0000313" key="4">
    <source>
        <dbReference type="Proteomes" id="UP000238164"/>
    </source>
</evidence>
<dbReference type="EMBL" id="LT985188">
    <property type="protein sequence ID" value="SPD87150.1"/>
    <property type="molecule type" value="Genomic_DNA"/>
</dbReference>
<evidence type="ECO:0000313" key="3">
    <source>
        <dbReference type="EMBL" id="SPD87150.1"/>
    </source>
</evidence>
<dbReference type="RefSeq" id="WP_105185938.1">
    <property type="nucleotide sequence ID" value="NZ_BAAAGO010000040.1"/>
</dbReference>
<reference evidence="3 4" key="1">
    <citation type="submission" date="2018-02" db="EMBL/GenBank/DDBJ databases">
        <authorList>
            <person name="Cohen D.B."/>
            <person name="Kent A.D."/>
        </authorList>
    </citation>
    <scope>NUCLEOTIDE SEQUENCE [LARGE SCALE GENOMIC DNA]</scope>
    <source>
        <strain evidence="3">1</strain>
    </source>
</reference>
<evidence type="ECO:0000259" key="2">
    <source>
        <dbReference type="Pfam" id="PF13548"/>
    </source>
</evidence>
<dbReference type="OrthoDB" id="181455at2"/>
<protein>
    <recommendedName>
        <fullName evidence="2">DUF4126 domain-containing protein</fullName>
    </recommendedName>
</protein>
<feature type="transmembrane region" description="Helical" evidence="1">
    <location>
        <begin position="44"/>
        <end position="60"/>
    </location>
</feature>
<keyword evidence="1" id="KW-1133">Transmembrane helix</keyword>
<keyword evidence="4" id="KW-1185">Reference proteome</keyword>
<dbReference type="InterPro" id="IPR025196">
    <property type="entry name" value="DUF4126"/>
</dbReference>
<dbReference type="KEGG" id="mgg:MPLG2_2120"/>
<feature type="transmembrane region" description="Helical" evidence="1">
    <location>
        <begin position="151"/>
        <end position="176"/>
    </location>
</feature>
<dbReference type="Proteomes" id="UP000238164">
    <property type="component" value="Chromosome 1"/>
</dbReference>
<proteinExistence type="predicted"/>
<dbReference type="Pfam" id="PF13548">
    <property type="entry name" value="DUF4126"/>
    <property type="match status" value="1"/>
</dbReference>
<keyword evidence="1" id="KW-0812">Transmembrane</keyword>
<sequence length="204" mass="21010">MEMLPLAFTGGWASGINAWATVLVLGLLGRFAGVEGVPAGFERTDVLIVMAVLAIVELVADKIPYLDSAWDVVSTVIRPIAGATIGALIAGQNGDLGTIALASVGGITALLSHLAKASLRLAINTSPEPVTNITASTVGDLSLVGVLSLAALYPVAAAVIAAVLLLITIVVALLVFTRVKRGWRTYQTWRARRRADTGPGTGTA</sequence>
<name>A0A2N9JGC4_9ACTN</name>
<dbReference type="AlphaFoldDB" id="A0A2N9JGC4"/>